<proteinExistence type="predicted"/>
<keyword evidence="2" id="KW-1185">Reference proteome</keyword>
<dbReference type="EMBL" id="JAFBFH010000042">
    <property type="protein sequence ID" value="MBM7717289.1"/>
    <property type="molecule type" value="Genomic_DNA"/>
</dbReference>
<dbReference type="Proteomes" id="UP000823485">
    <property type="component" value="Unassembled WGS sequence"/>
</dbReference>
<sequence>MTAMHRTDVGIDKIKDYMMSRINRSNPVEVEKVGR</sequence>
<organism evidence="1 2">
    <name type="scientific">Siminovitchia thermophila</name>
    <dbReference type="NCBI Taxonomy" id="1245522"/>
    <lineage>
        <taxon>Bacteria</taxon>
        <taxon>Bacillati</taxon>
        <taxon>Bacillota</taxon>
        <taxon>Bacilli</taxon>
        <taxon>Bacillales</taxon>
        <taxon>Bacillaceae</taxon>
        <taxon>Siminovitchia</taxon>
    </lineage>
</organism>
<reference evidence="1 2" key="1">
    <citation type="submission" date="2021-01" db="EMBL/GenBank/DDBJ databases">
        <title>Genomic Encyclopedia of Type Strains, Phase IV (KMG-IV): sequencing the most valuable type-strain genomes for metagenomic binning, comparative biology and taxonomic classification.</title>
        <authorList>
            <person name="Goeker M."/>
        </authorList>
    </citation>
    <scope>NUCLEOTIDE SEQUENCE [LARGE SCALE GENOMIC DNA]</scope>
    <source>
        <strain evidence="1 2">DSM 105453</strain>
    </source>
</reference>
<protein>
    <submittedName>
        <fullName evidence="1">Uncharacterized protein</fullName>
    </submittedName>
</protein>
<accession>A0ABS2RDK8</accession>
<gene>
    <name evidence="1" type="ORF">JOC94_004314</name>
</gene>
<evidence type="ECO:0000313" key="1">
    <source>
        <dbReference type="EMBL" id="MBM7717289.1"/>
    </source>
</evidence>
<comment type="caution">
    <text evidence="1">The sequence shown here is derived from an EMBL/GenBank/DDBJ whole genome shotgun (WGS) entry which is preliminary data.</text>
</comment>
<evidence type="ECO:0000313" key="2">
    <source>
        <dbReference type="Proteomes" id="UP000823485"/>
    </source>
</evidence>
<name>A0ABS2RDK8_9BACI</name>